<evidence type="ECO:0000313" key="4">
    <source>
        <dbReference type="EMBL" id="CAD5244376.1"/>
    </source>
</evidence>
<accession>A0A7G2D904</accession>
<dbReference type="PANTHER" id="PTHR36194:SF1">
    <property type="entry name" value="S-LAYER-LIKE PROTEIN"/>
    <property type="match status" value="1"/>
</dbReference>
<dbReference type="EMBL" id="LR881183">
    <property type="protein sequence ID" value="CAD5244376.1"/>
    <property type="molecule type" value="Genomic_DNA"/>
</dbReference>
<sequence>MKKTAILISMMLLLSIATGSVSALPKSGYGVLVVDSDSGASVFIVEERINFTAPAWVELPASKEGENYTLIMEINRLRVKIPVLIKEGLTTIVKVKSERIEESMLAKGASAVEVQFGSPISLPPKLKGPEPALECMAATYGPINGRGLVFELMKNPNGDGYFLLPNGTPVEICGEYYLAEMYGIEDGWASVGHFLNWTTYVPEYRKIEIDSYPEDSAVLVFGASYNVLRTPIKLFVPIITNATQGYGFDMNGRRVDFRLNPIQGYNITLASNVTITGGLAPRISFIVNPTVNGAEIGVNFTTLTQAVSLNIVYGLPPEYRNLPNGLESTSEGSSGVEENRGNAENNTPLNSTLIITTYPENAKVAIDGKTVCAGKCVLNLTPGEHEITGSADGFVAESRGVILAPGERLILNLTLSPYPKFEVVSAPEGASLYIDGNSTSCITPCNITLTPGTHTLIFKKEGFRDYRTTVRANGGDSGVISATLTDLSGRRYTLDPRIKNHDDIPKGNSTNGNSRGFPISGTVAYVLGGLALVTVAVVIARKL</sequence>
<name>A0A7G2D904_9EURY</name>
<reference evidence="4 5" key="1">
    <citation type="submission" date="2020-09" db="EMBL/GenBank/DDBJ databases">
        <authorList>
            <person name="Courtine D."/>
        </authorList>
    </citation>
    <scope>NUCLEOTIDE SEQUENCE [LARGE SCALE GENOMIC DNA]</scope>
    <source>
        <strain evidence="4 5">IRI35c</strain>
    </source>
</reference>
<gene>
    <name evidence="4" type="ORF">TIRI35C_1222</name>
</gene>
<organism evidence="4 5">
    <name type="scientific">Thermococcus camini</name>
    <dbReference type="NCBI Taxonomy" id="2016373"/>
    <lineage>
        <taxon>Archaea</taxon>
        <taxon>Methanobacteriati</taxon>
        <taxon>Methanobacteriota</taxon>
        <taxon>Thermococci</taxon>
        <taxon>Thermococcales</taxon>
        <taxon>Thermococcaceae</taxon>
        <taxon>Thermococcus</taxon>
    </lineage>
</organism>
<keyword evidence="5" id="KW-1185">Reference proteome</keyword>
<feature type="domain" description="PEGA" evidence="3">
    <location>
        <begin position="351"/>
        <end position="417"/>
    </location>
</feature>
<evidence type="ECO:0000256" key="2">
    <source>
        <dbReference type="SAM" id="Phobius"/>
    </source>
</evidence>
<proteinExistence type="predicted"/>
<evidence type="ECO:0000256" key="1">
    <source>
        <dbReference type="SAM" id="MobiDB-lite"/>
    </source>
</evidence>
<evidence type="ECO:0000313" key="5">
    <source>
        <dbReference type="Proteomes" id="UP000516304"/>
    </source>
</evidence>
<dbReference type="AlphaFoldDB" id="A0A7G2D904"/>
<dbReference type="PANTHER" id="PTHR36194">
    <property type="entry name" value="S-LAYER-LIKE PROTEIN"/>
    <property type="match status" value="1"/>
</dbReference>
<dbReference type="RefSeq" id="WP_188202152.1">
    <property type="nucleotide sequence ID" value="NZ_LR881183.1"/>
</dbReference>
<dbReference type="InterPro" id="IPR013229">
    <property type="entry name" value="PEGA"/>
</dbReference>
<feature type="region of interest" description="Disordered" evidence="1">
    <location>
        <begin position="323"/>
        <end position="348"/>
    </location>
</feature>
<dbReference type="Pfam" id="PF08308">
    <property type="entry name" value="PEGA"/>
    <property type="match status" value="2"/>
</dbReference>
<dbReference type="Proteomes" id="UP000516304">
    <property type="component" value="Chromosome TIRI35C"/>
</dbReference>
<feature type="domain" description="PEGA" evidence="3">
    <location>
        <begin position="423"/>
        <end position="481"/>
    </location>
</feature>
<feature type="compositionally biased region" description="Low complexity" evidence="1">
    <location>
        <begin position="325"/>
        <end position="336"/>
    </location>
</feature>
<protein>
    <submittedName>
        <fullName evidence="4">S-layer-like array protein</fullName>
    </submittedName>
</protein>
<feature type="transmembrane region" description="Helical" evidence="2">
    <location>
        <begin position="517"/>
        <end position="540"/>
    </location>
</feature>
<dbReference type="GeneID" id="58918964"/>
<keyword evidence="2" id="KW-1133">Transmembrane helix</keyword>
<keyword evidence="2" id="KW-0812">Transmembrane</keyword>
<evidence type="ECO:0000259" key="3">
    <source>
        <dbReference type="Pfam" id="PF08308"/>
    </source>
</evidence>
<keyword evidence="2" id="KW-0472">Membrane</keyword>
<dbReference type="KEGG" id="tcq:TIRI35C_1222"/>